<keyword evidence="3" id="KW-1185">Reference proteome</keyword>
<gene>
    <name evidence="2" type="ORF">AK812_SmicGene30952</name>
</gene>
<reference evidence="2 3" key="1">
    <citation type="submission" date="2016-02" db="EMBL/GenBank/DDBJ databases">
        <title>Genome analysis of coral dinoflagellate symbionts highlights evolutionary adaptations to a symbiotic lifestyle.</title>
        <authorList>
            <person name="Aranda M."/>
            <person name="Li Y."/>
            <person name="Liew Y.J."/>
            <person name="Baumgarten S."/>
            <person name="Simakov O."/>
            <person name="Wilson M."/>
            <person name="Piel J."/>
            <person name="Ashoor H."/>
            <person name="Bougouffa S."/>
            <person name="Bajic V.B."/>
            <person name="Ryu T."/>
            <person name="Ravasi T."/>
            <person name="Bayer T."/>
            <person name="Micklem G."/>
            <person name="Kim H."/>
            <person name="Bhak J."/>
            <person name="Lajeunesse T.C."/>
            <person name="Voolstra C.R."/>
        </authorList>
    </citation>
    <scope>NUCLEOTIDE SEQUENCE [LARGE SCALE GENOMIC DNA]</scope>
    <source>
        <strain evidence="2 3">CCMP2467</strain>
    </source>
</reference>
<protein>
    <submittedName>
        <fullName evidence="2">Uncharacterized protein</fullName>
    </submittedName>
</protein>
<comment type="caution">
    <text evidence="2">The sequence shown here is derived from an EMBL/GenBank/DDBJ whole genome shotgun (WGS) entry which is preliminary data.</text>
</comment>
<name>A0A1Q9CXZ6_SYMMI</name>
<dbReference type="Proteomes" id="UP000186817">
    <property type="component" value="Unassembled WGS sequence"/>
</dbReference>
<evidence type="ECO:0000313" key="3">
    <source>
        <dbReference type="Proteomes" id="UP000186817"/>
    </source>
</evidence>
<organism evidence="2 3">
    <name type="scientific">Symbiodinium microadriaticum</name>
    <name type="common">Dinoflagellate</name>
    <name type="synonym">Zooxanthella microadriatica</name>
    <dbReference type="NCBI Taxonomy" id="2951"/>
    <lineage>
        <taxon>Eukaryota</taxon>
        <taxon>Sar</taxon>
        <taxon>Alveolata</taxon>
        <taxon>Dinophyceae</taxon>
        <taxon>Suessiales</taxon>
        <taxon>Symbiodiniaceae</taxon>
        <taxon>Symbiodinium</taxon>
    </lineage>
</organism>
<dbReference type="AlphaFoldDB" id="A0A1Q9CXZ6"/>
<feature type="region of interest" description="Disordered" evidence="1">
    <location>
        <begin position="43"/>
        <end position="75"/>
    </location>
</feature>
<evidence type="ECO:0000313" key="2">
    <source>
        <dbReference type="EMBL" id="OLP87804.1"/>
    </source>
</evidence>
<proteinExistence type="predicted"/>
<sequence>MSSLAATEALRLLNHTLQCMFCRVFPVFAEAIRQRMPVQTHTQAVSGLAKPLNSPASSGGRHRGPSRSLSSELFL</sequence>
<dbReference type="EMBL" id="LSRX01000842">
    <property type="protein sequence ID" value="OLP87804.1"/>
    <property type="molecule type" value="Genomic_DNA"/>
</dbReference>
<evidence type="ECO:0000256" key="1">
    <source>
        <dbReference type="SAM" id="MobiDB-lite"/>
    </source>
</evidence>
<accession>A0A1Q9CXZ6</accession>
<feature type="compositionally biased region" description="Low complexity" evidence="1">
    <location>
        <begin position="66"/>
        <end position="75"/>
    </location>
</feature>